<keyword evidence="14" id="KW-0812">Transmembrane</keyword>
<dbReference type="Gene3D" id="3.90.320.10">
    <property type="match status" value="1"/>
</dbReference>
<name>A0A8A3S3P9_9EURY</name>
<keyword evidence="14" id="KW-1133">Transmembrane helix</keyword>
<feature type="domain" description="PD-(D/E)XK endonuclease-like" evidence="15">
    <location>
        <begin position="11"/>
        <end position="267"/>
    </location>
</feature>
<dbReference type="NCBIfam" id="TIGR00372">
    <property type="entry name" value="cas4"/>
    <property type="match status" value="1"/>
</dbReference>
<gene>
    <name evidence="16" type="primary">cas4</name>
    <name evidence="16" type="ORF">RJ40_05020</name>
</gene>
<evidence type="ECO:0000256" key="10">
    <source>
        <dbReference type="ARBA" id="ARBA00023014"/>
    </source>
</evidence>
<dbReference type="GO" id="GO:0051607">
    <property type="term" value="P:defense response to virus"/>
    <property type="evidence" value="ECO:0007669"/>
    <property type="project" value="UniProtKB-KW"/>
</dbReference>
<organism evidence="16 17">
    <name type="scientific">Methanofollis aquaemaris</name>
    <dbReference type="NCBI Taxonomy" id="126734"/>
    <lineage>
        <taxon>Archaea</taxon>
        <taxon>Methanobacteriati</taxon>
        <taxon>Methanobacteriota</taxon>
        <taxon>Stenosarchaea group</taxon>
        <taxon>Methanomicrobia</taxon>
        <taxon>Methanomicrobiales</taxon>
        <taxon>Methanomicrobiaceae</taxon>
        <taxon>Methanofollis</taxon>
    </lineage>
</organism>
<evidence type="ECO:0000313" key="16">
    <source>
        <dbReference type="EMBL" id="QSZ66897.1"/>
    </source>
</evidence>
<comment type="cofactor">
    <cofactor evidence="13">
        <name>iron-sulfur cluster</name>
        <dbReference type="ChEBI" id="CHEBI:30408"/>
    </cofactor>
</comment>
<keyword evidence="12 13" id="KW-0464">Manganese</keyword>
<keyword evidence="8 13" id="KW-0269">Exonuclease</keyword>
<dbReference type="GO" id="GO:0051536">
    <property type="term" value="F:iron-sulfur cluster binding"/>
    <property type="evidence" value="ECO:0007669"/>
    <property type="project" value="UniProtKB-KW"/>
</dbReference>
<evidence type="ECO:0000259" key="15">
    <source>
        <dbReference type="Pfam" id="PF12705"/>
    </source>
</evidence>
<comment type="function">
    <text evidence="13">CRISPR (clustered regularly interspaced short palindromic repeat) is an adaptive immune system that provides protection against mobile genetic elements (viruses, transposable elements and conjugative plasmids). CRISPR clusters contain sequences complementary to antecedent mobile elements and target invading nucleic acids. CRISPR clusters are transcribed and processed into CRISPR RNA (crRNA).</text>
</comment>
<keyword evidence="11 13" id="KW-0051">Antiviral defense</keyword>
<reference evidence="16" key="1">
    <citation type="journal article" date="2001" name="Int. J. Syst. Evol. Microbiol.">
        <title>Methanofollis aquaemaris sp. nov., a methanogen isolated from an aquaculture fish pond.</title>
        <authorList>
            <person name="Lai M.C."/>
            <person name="Chen S.C."/>
        </authorList>
    </citation>
    <scope>NUCLEOTIDE SEQUENCE</scope>
    <source>
        <strain evidence="16">N2F9704</strain>
    </source>
</reference>
<keyword evidence="5 13" id="KW-0540">Nuclease</keyword>
<dbReference type="GeneID" id="76423697"/>
<dbReference type="InterPro" id="IPR011604">
    <property type="entry name" value="PDDEXK-like_dom_sf"/>
</dbReference>
<dbReference type="EC" id="3.1.12.1" evidence="3 13"/>
<protein>
    <recommendedName>
        <fullName evidence="4 13">CRISPR-associated exonuclease Cas4</fullName>
        <ecNumber evidence="3 13">3.1.12.1</ecNumber>
    </recommendedName>
</protein>
<keyword evidence="10 13" id="KW-0411">Iron-sulfur</keyword>
<dbReference type="PANTHER" id="PTHR36531:SF6">
    <property type="entry name" value="DNA REPLICATION ATP-DEPENDENT HELICASE_NUCLEASE DNA2"/>
    <property type="match status" value="1"/>
</dbReference>
<dbReference type="RefSeq" id="WP_265582265.1">
    <property type="nucleotide sequence ID" value="NZ_CP036172.1"/>
</dbReference>
<evidence type="ECO:0000256" key="2">
    <source>
        <dbReference type="ARBA" id="ARBA00009189"/>
    </source>
</evidence>
<evidence type="ECO:0000256" key="7">
    <source>
        <dbReference type="ARBA" id="ARBA00022801"/>
    </source>
</evidence>
<evidence type="ECO:0000256" key="5">
    <source>
        <dbReference type="ARBA" id="ARBA00022722"/>
    </source>
</evidence>
<keyword evidence="7 13" id="KW-0378">Hydrolase</keyword>
<reference evidence="16" key="2">
    <citation type="submission" date="2019-02" db="EMBL/GenBank/DDBJ databases">
        <authorList>
            <person name="Chen S.-C."/>
            <person name="Chien H.-H."/>
            <person name="Lai M.-C."/>
        </authorList>
    </citation>
    <scope>NUCLEOTIDE SEQUENCE</scope>
    <source>
        <strain evidence="16">N2F9704</strain>
    </source>
</reference>
<sequence>MNETEQNVPVVSASEIAEYSYCALSWQFQRSKTAPTQPVTPSVERGRRVHAEVGRTLFQVEQERRIFWLLTVVGYALLALALIVLLGEGAMGGKVGNYMEILLLLVFATVFFTVALRKYYQTRTVRKEFGIPEGELLYSDLDAPSEVLFSEAHRISGKPDYVLRDEMTGAYIPVEVKSGRARKPYWNHILQLAAYCILVEERYGTSVPYGTLVYGNGGQHRIEFTPDLREQVLATVDEMRTCLKDGTARRNHNAAVRCRSCTYREECGSALGDER</sequence>
<evidence type="ECO:0000256" key="12">
    <source>
        <dbReference type="ARBA" id="ARBA00023211"/>
    </source>
</evidence>
<evidence type="ECO:0000256" key="9">
    <source>
        <dbReference type="ARBA" id="ARBA00023004"/>
    </source>
</evidence>
<accession>A0A8A3S3P9</accession>
<evidence type="ECO:0000256" key="3">
    <source>
        <dbReference type="ARBA" id="ARBA00012768"/>
    </source>
</evidence>
<dbReference type="KEGG" id="maqe:RJ40_05020"/>
<dbReference type="InterPro" id="IPR038726">
    <property type="entry name" value="PDDEXK_AddAB-type"/>
</dbReference>
<comment type="similarity">
    <text evidence="2 13">Belongs to the CRISPR-associated exonuclease Cas4 family.</text>
</comment>
<dbReference type="AlphaFoldDB" id="A0A8A3S3P9"/>
<keyword evidence="14" id="KW-0472">Membrane</keyword>
<evidence type="ECO:0000313" key="17">
    <source>
        <dbReference type="Proteomes" id="UP001042704"/>
    </source>
</evidence>
<feature type="transmembrane region" description="Helical" evidence="14">
    <location>
        <begin position="98"/>
        <end position="116"/>
    </location>
</feature>
<keyword evidence="9 13" id="KW-0408">Iron</keyword>
<dbReference type="EMBL" id="CP036172">
    <property type="protein sequence ID" value="QSZ66897.1"/>
    <property type="molecule type" value="Genomic_DNA"/>
</dbReference>
<keyword evidence="17" id="KW-1185">Reference proteome</keyword>
<comment type="cofactor">
    <cofactor evidence="13">
        <name>Mg(2+)</name>
        <dbReference type="ChEBI" id="CHEBI:18420"/>
    </cofactor>
    <cofactor evidence="13">
        <name>Mn(2+)</name>
        <dbReference type="ChEBI" id="CHEBI:29035"/>
    </cofactor>
    <text evidence="13">Mg(2+) or Mn(2+) required for ssDNA cleavage activity.</text>
</comment>
<evidence type="ECO:0000256" key="1">
    <source>
        <dbReference type="ARBA" id="ARBA00001966"/>
    </source>
</evidence>
<dbReference type="GO" id="GO:0004527">
    <property type="term" value="F:exonuclease activity"/>
    <property type="evidence" value="ECO:0007669"/>
    <property type="project" value="UniProtKB-KW"/>
</dbReference>
<evidence type="ECO:0000256" key="4">
    <source>
        <dbReference type="ARBA" id="ARBA00020049"/>
    </source>
</evidence>
<dbReference type="InterPro" id="IPR013343">
    <property type="entry name" value="CRISPR-assoc_prot_Cas4"/>
</dbReference>
<evidence type="ECO:0000256" key="11">
    <source>
        <dbReference type="ARBA" id="ARBA00023118"/>
    </source>
</evidence>
<dbReference type="Pfam" id="PF12705">
    <property type="entry name" value="PDDEXK_1"/>
    <property type="match status" value="1"/>
</dbReference>
<dbReference type="PANTHER" id="PTHR36531">
    <property type="entry name" value="CRISPR-ASSOCIATED EXONUCLEASE CAS4"/>
    <property type="match status" value="1"/>
</dbReference>
<dbReference type="InterPro" id="IPR051827">
    <property type="entry name" value="Cas4_exonuclease"/>
</dbReference>
<evidence type="ECO:0000256" key="6">
    <source>
        <dbReference type="ARBA" id="ARBA00022723"/>
    </source>
</evidence>
<comment type="cofactor">
    <cofactor evidence="1">
        <name>[4Fe-4S] cluster</name>
        <dbReference type="ChEBI" id="CHEBI:49883"/>
    </cofactor>
</comment>
<evidence type="ECO:0000256" key="14">
    <source>
        <dbReference type="SAM" id="Phobius"/>
    </source>
</evidence>
<dbReference type="GO" id="GO:0046872">
    <property type="term" value="F:metal ion binding"/>
    <property type="evidence" value="ECO:0007669"/>
    <property type="project" value="UniProtKB-KW"/>
</dbReference>
<feature type="transmembrane region" description="Helical" evidence="14">
    <location>
        <begin position="66"/>
        <end position="86"/>
    </location>
</feature>
<keyword evidence="6 13" id="KW-0479">Metal-binding</keyword>
<dbReference type="Proteomes" id="UP001042704">
    <property type="component" value="Chromosome"/>
</dbReference>
<evidence type="ECO:0000256" key="13">
    <source>
        <dbReference type="RuleBase" id="RU365022"/>
    </source>
</evidence>
<evidence type="ECO:0000256" key="8">
    <source>
        <dbReference type="ARBA" id="ARBA00022839"/>
    </source>
</evidence>
<proteinExistence type="inferred from homology"/>